<dbReference type="Gramene" id="TVU10478">
    <property type="protein sequence ID" value="TVU10478"/>
    <property type="gene ID" value="EJB05_44012"/>
</dbReference>
<dbReference type="EMBL" id="RWGY01000039">
    <property type="protein sequence ID" value="TVU10478.1"/>
    <property type="molecule type" value="Genomic_DNA"/>
</dbReference>
<evidence type="ECO:0000313" key="3">
    <source>
        <dbReference type="Proteomes" id="UP000324897"/>
    </source>
</evidence>
<dbReference type="AlphaFoldDB" id="A0A5J9THS5"/>
<evidence type="ECO:0000256" key="1">
    <source>
        <dbReference type="SAM" id="MobiDB-lite"/>
    </source>
</evidence>
<organism evidence="2 3">
    <name type="scientific">Eragrostis curvula</name>
    <name type="common">weeping love grass</name>
    <dbReference type="NCBI Taxonomy" id="38414"/>
    <lineage>
        <taxon>Eukaryota</taxon>
        <taxon>Viridiplantae</taxon>
        <taxon>Streptophyta</taxon>
        <taxon>Embryophyta</taxon>
        <taxon>Tracheophyta</taxon>
        <taxon>Spermatophyta</taxon>
        <taxon>Magnoliopsida</taxon>
        <taxon>Liliopsida</taxon>
        <taxon>Poales</taxon>
        <taxon>Poaceae</taxon>
        <taxon>PACMAD clade</taxon>
        <taxon>Chloridoideae</taxon>
        <taxon>Eragrostideae</taxon>
        <taxon>Eragrostidinae</taxon>
        <taxon>Eragrostis</taxon>
    </lineage>
</organism>
<sequence>VSSGRAVVSDTRSVSWIPFVTAQQVEDLAQAAQPVTRTAGTPQAAITSPVCRRLDLTADEFVTVSVVSPREHRPSLIRRARRREKPCSPPSVTVLRR</sequence>
<feature type="non-terminal residue" evidence="2">
    <location>
        <position position="1"/>
    </location>
</feature>
<comment type="caution">
    <text evidence="2">The sequence shown here is derived from an EMBL/GenBank/DDBJ whole genome shotgun (WGS) entry which is preliminary data.</text>
</comment>
<keyword evidence="3" id="KW-1185">Reference proteome</keyword>
<feature type="region of interest" description="Disordered" evidence="1">
    <location>
        <begin position="77"/>
        <end position="97"/>
    </location>
</feature>
<name>A0A5J9THS5_9POAL</name>
<dbReference type="Proteomes" id="UP000324897">
    <property type="component" value="Chromosome 3"/>
</dbReference>
<reference evidence="2 3" key="1">
    <citation type="journal article" date="2019" name="Sci. Rep.">
        <title>A high-quality genome of Eragrostis curvula grass provides insights into Poaceae evolution and supports new strategies to enhance forage quality.</title>
        <authorList>
            <person name="Carballo J."/>
            <person name="Santos B.A.C.M."/>
            <person name="Zappacosta D."/>
            <person name="Garbus I."/>
            <person name="Selva J.P."/>
            <person name="Gallo C.A."/>
            <person name="Diaz A."/>
            <person name="Albertini E."/>
            <person name="Caccamo M."/>
            <person name="Echenique V."/>
        </authorList>
    </citation>
    <scope>NUCLEOTIDE SEQUENCE [LARGE SCALE GENOMIC DNA]</scope>
    <source>
        <strain evidence="3">cv. Victoria</strain>
        <tissue evidence="2">Leaf</tissue>
    </source>
</reference>
<gene>
    <name evidence="2" type="ORF">EJB05_44012</name>
</gene>
<protein>
    <submittedName>
        <fullName evidence="2">Uncharacterized protein</fullName>
    </submittedName>
</protein>
<proteinExistence type="predicted"/>
<accession>A0A5J9THS5</accession>
<evidence type="ECO:0000313" key="2">
    <source>
        <dbReference type="EMBL" id="TVU10478.1"/>
    </source>
</evidence>